<dbReference type="PANTHER" id="PTHR17901">
    <property type="entry name" value="MAGNESIUM-DEPENDENT PHOSPHATASE 1 MDP1"/>
    <property type="match status" value="1"/>
</dbReference>
<accession>A0ABR2ZV07</accession>
<organism evidence="1 2">
    <name type="scientific">Marasmius tenuissimus</name>
    <dbReference type="NCBI Taxonomy" id="585030"/>
    <lineage>
        <taxon>Eukaryota</taxon>
        <taxon>Fungi</taxon>
        <taxon>Dikarya</taxon>
        <taxon>Basidiomycota</taxon>
        <taxon>Agaricomycotina</taxon>
        <taxon>Agaricomycetes</taxon>
        <taxon>Agaricomycetidae</taxon>
        <taxon>Agaricales</taxon>
        <taxon>Marasmiineae</taxon>
        <taxon>Marasmiaceae</taxon>
        <taxon>Marasmius</taxon>
    </lineage>
</organism>
<keyword evidence="2" id="KW-1185">Reference proteome</keyword>
<name>A0ABR2ZV07_9AGAR</name>
<dbReference type="InterPro" id="IPR023214">
    <property type="entry name" value="HAD_sf"/>
</dbReference>
<comment type="caution">
    <text evidence="1">The sequence shown here is derived from an EMBL/GenBank/DDBJ whole genome shotgun (WGS) entry which is preliminary data.</text>
</comment>
<dbReference type="PANTHER" id="PTHR17901:SF14">
    <property type="entry name" value="MAGNESIUM-DEPENDENT PHOSPHATASE 1"/>
    <property type="match status" value="1"/>
</dbReference>
<proteinExistence type="predicted"/>
<evidence type="ECO:0000313" key="1">
    <source>
        <dbReference type="EMBL" id="KAL0065522.1"/>
    </source>
</evidence>
<dbReference type="InterPro" id="IPR010036">
    <property type="entry name" value="MDP_1_eu_arc"/>
</dbReference>
<dbReference type="Proteomes" id="UP001437256">
    <property type="component" value="Unassembled WGS sequence"/>
</dbReference>
<dbReference type="Pfam" id="PF12689">
    <property type="entry name" value="Acid_PPase"/>
    <property type="match status" value="1"/>
</dbReference>
<evidence type="ECO:0000313" key="2">
    <source>
        <dbReference type="Proteomes" id="UP001437256"/>
    </source>
</evidence>
<dbReference type="EMBL" id="JBBXMP010000046">
    <property type="protein sequence ID" value="KAL0065522.1"/>
    <property type="molecule type" value="Genomic_DNA"/>
</dbReference>
<reference evidence="1 2" key="1">
    <citation type="submission" date="2024-05" db="EMBL/GenBank/DDBJ databases">
        <title>A draft genome resource for the thread blight pathogen Marasmius tenuissimus strain MS-2.</title>
        <authorList>
            <person name="Yulfo-Soto G.E."/>
            <person name="Baruah I.K."/>
            <person name="Amoako-Attah I."/>
            <person name="Bukari Y."/>
            <person name="Meinhardt L.W."/>
            <person name="Bailey B.A."/>
            <person name="Cohen S.P."/>
        </authorList>
    </citation>
    <scope>NUCLEOTIDE SEQUENCE [LARGE SCALE GENOMIC DNA]</scope>
    <source>
        <strain evidence="1 2">MS-2</strain>
    </source>
</reference>
<gene>
    <name evidence="1" type="ORF">AAF712_007433</name>
</gene>
<protein>
    <submittedName>
        <fullName evidence="1">Uncharacterized protein</fullName>
    </submittedName>
</protein>
<sequence>MTYPKVVALGIEWVIFSGDLDQKKWGKGSGARSKLQDNILRISDSEIQDRTNSNNKCQLYPDIPRIVGDILKHGAKLAIVSQNTSKALTDRALYYMMVKDQQGKDRRLIELVNYDEVHTEPKTYHFEKIHGYHNVPYMDMVLYDHVKLGNILEMLKGVTFQHCPKGLTWELYQTGLSIWRGTKDIHSPWHGLDLTAYPDRKLIGYSGMDLDTIELLEKGGRRHDRKEAARWGHAMYVADDPRVAKYFSDWIKVTTFGAGSKTIVCEIYARDGELWDKMNKIWVPDNRHDLKTHVNKGDDHIADSDLKRDGQAADWGVLRPYVLFCRHPNMHTRDGLQFPIPQPARFNEMVIYGQTQESLLVIKRMTDAQLDQAIASKVNLQYEHKIREWNIKVPEETKADFRNHHENPTL</sequence>
<dbReference type="Gene3D" id="3.40.50.1000">
    <property type="entry name" value="HAD superfamily/HAD-like"/>
    <property type="match status" value="1"/>
</dbReference>